<keyword evidence="1" id="KW-0812">Transmembrane</keyword>
<keyword evidence="1" id="KW-1133">Transmembrane helix</keyword>
<evidence type="ECO:0000313" key="3">
    <source>
        <dbReference type="Proteomes" id="UP000305517"/>
    </source>
</evidence>
<dbReference type="RefSeq" id="WP_138075014.1">
    <property type="nucleotide sequence ID" value="NZ_VAJM01000001.1"/>
</dbReference>
<organism evidence="2 3">
    <name type="scientific">Hymenobacter jeollabukensis</name>
    <dbReference type="NCBI Taxonomy" id="2025313"/>
    <lineage>
        <taxon>Bacteria</taxon>
        <taxon>Pseudomonadati</taxon>
        <taxon>Bacteroidota</taxon>
        <taxon>Cytophagia</taxon>
        <taxon>Cytophagales</taxon>
        <taxon>Hymenobacteraceae</taxon>
        <taxon>Hymenobacter</taxon>
    </lineage>
</organism>
<name>A0A5R8WX49_9BACT</name>
<feature type="transmembrane region" description="Helical" evidence="1">
    <location>
        <begin position="49"/>
        <end position="71"/>
    </location>
</feature>
<dbReference type="Proteomes" id="UP000305517">
    <property type="component" value="Unassembled WGS sequence"/>
</dbReference>
<keyword evidence="1" id="KW-0472">Membrane</keyword>
<evidence type="ECO:0000313" key="2">
    <source>
        <dbReference type="EMBL" id="TLM96764.1"/>
    </source>
</evidence>
<comment type="caution">
    <text evidence="2">The sequence shown here is derived from an EMBL/GenBank/DDBJ whole genome shotgun (WGS) entry which is preliminary data.</text>
</comment>
<feature type="transmembrane region" description="Helical" evidence="1">
    <location>
        <begin position="12"/>
        <end position="37"/>
    </location>
</feature>
<protein>
    <submittedName>
        <fullName evidence="2">Uncharacterized protein</fullName>
    </submittedName>
</protein>
<gene>
    <name evidence="2" type="ORF">FDY95_01845</name>
</gene>
<reference evidence="2 3" key="1">
    <citation type="submission" date="2019-05" db="EMBL/GenBank/DDBJ databases">
        <title>Hymenobacter edaphi sp. nov., isolated from abandoned arsenic-contaminated farmland soil.</title>
        <authorList>
            <person name="Nie L."/>
        </authorList>
    </citation>
    <scope>NUCLEOTIDE SEQUENCE [LARGE SCALE GENOMIC DNA]</scope>
    <source>
        <strain evidence="2 3">1-3-3-8</strain>
    </source>
</reference>
<sequence>MNADQLSWGRSAAAGFALTVGFYLLCIIACVLMAQFMPVGSACTLGTPVLPLLFGYGFGIFWGLFLVGKCILERASAFDKGSLSAHVLVLGIVLICVKLWR</sequence>
<evidence type="ECO:0000256" key="1">
    <source>
        <dbReference type="SAM" id="Phobius"/>
    </source>
</evidence>
<dbReference type="AlphaFoldDB" id="A0A5R8WX49"/>
<accession>A0A5R8WX49</accession>
<proteinExistence type="predicted"/>
<keyword evidence="3" id="KW-1185">Reference proteome</keyword>
<dbReference type="EMBL" id="VAJM01000001">
    <property type="protein sequence ID" value="TLM96764.1"/>
    <property type="molecule type" value="Genomic_DNA"/>
</dbReference>